<evidence type="ECO:0000313" key="3">
    <source>
        <dbReference type="Proteomes" id="UP000321275"/>
    </source>
</evidence>
<dbReference type="RefSeq" id="WP_146803784.1">
    <property type="nucleotide sequence ID" value="NZ_BJUK01000036.1"/>
</dbReference>
<accession>A0A510XAJ2</accession>
<proteinExistence type="predicted"/>
<evidence type="ECO:0000313" key="1">
    <source>
        <dbReference type="EMBL" id="GEK48454.1"/>
    </source>
</evidence>
<reference evidence="1 3" key="1">
    <citation type="submission" date="2019-07" db="EMBL/GenBank/DDBJ databases">
        <title>Whole genome shotgun sequence of Halomonas pacifica NBRC 102220.</title>
        <authorList>
            <person name="Hosoyama A."/>
            <person name="Uohara A."/>
            <person name="Ohji S."/>
            <person name="Ichikawa N."/>
        </authorList>
    </citation>
    <scope>NUCLEOTIDE SEQUENCE [LARGE SCALE GENOMIC DNA]</scope>
    <source>
        <strain evidence="1 3">NBRC 102220</strain>
    </source>
</reference>
<reference evidence="2 4" key="2">
    <citation type="submission" date="2020-12" db="EMBL/GenBank/DDBJ databases">
        <title>Draft genome sequence of Halomonas pacifica strain CARE-V15.</title>
        <authorList>
            <person name="Vignesh N."/>
            <person name="Thabitha A."/>
            <person name="Saravanan R."/>
            <person name="Manigandan V."/>
        </authorList>
    </citation>
    <scope>NUCLEOTIDE SEQUENCE [LARGE SCALE GENOMIC DNA]</scope>
    <source>
        <strain evidence="2 4">CARE-V15</strain>
    </source>
</reference>
<name>A0A510XAJ2_9GAMM</name>
<dbReference type="AlphaFoldDB" id="A0A510XAJ2"/>
<dbReference type="EMBL" id="BJUK01000036">
    <property type="protein sequence ID" value="GEK48454.1"/>
    <property type="molecule type" value="Genomic_DNA"/>
</dbReference>
<dbReference type="Proteomes" id="UP000651738">
    <property type="component" value="Unassembled WGS sequence"/>
</dbReference>
<gene>
    <name evidence="1" type="ORF">HPA02_27370</name>
    <name evidence="2" type="ORF">I7V36_01575</name>
</gene>
<comment type="caution">
    <text evidence="1">The sequence shown here is derived from an EMBL/GenBank/DDBJ whole genome shotgun (WGS) entry which is preliminary data.</text>
</comment>
<dbReference type="EMBL" id="JAEDAF010000001">
    <property type="protein sequence ID" value="MBH8578770.1"/>
    <property type="molecule type" value="Genomic_DNA"/>
</dbReference>
<organism evidence="1 3">
    <name type="scientific">Bisbaumannia pacifica</name>
    <dbReference type="NCBI Taxonomy" id="77098"/>
    <lineage>
        <taxon>Bacteria</taxon>
        <taxon>Pseudomonadati</taxon>
        <taxon>Pseudomonadota</taxon>
        <taxon>Gammaproteobacteria</taxon>
        <taxon>Oceanospirillales</taxon>
        <taxon>Halomonadaceae</taxon>
        <taxon>Bisbaumannia</taxon>
    </lineage>
</organism>
<protein>
    <submittedName>
        <fullName evidence="1">Uncharacterized protein</fullName>
    </submittedName>
</protein>
<sequence>MSIPAAQMFTPQQLEALRRQGIVPIRYFSSTGEVLVEIDGQPHGLTLDHVLRRASPGAWDRFVNWLTGRAA</sequence>
<keyword evidence="3" id="KW-1185">Reference proteome</keyword>
<dbReference type="Proteomes" id="UP000321275">
    <property type="component" value="Unassembled WGS sequence"/>
</dbReference>
<evidence type="ECO:0000313" key="2">
    <source>
        <dbReference type="EMBL" id="MBH8578770.1"/>
    </source>
</evidence>
<evidence type="ECO:0000313" key="4">
    <source>
        <dbReference type="Proteomes" id="UP000651738"/>
    </source>
</evidence>